<dbReference type="SUPFAM" id="SSF55781">
    <property type="entry name" value="GAF domain-like"/>
    <property type="match status" value="1"/>
</dbReference>
<evidence type="ECO:0000259" key="1">
    <source>
        <dbReference type="PROSITE" id="PS50801"/>
    </source>
</evidence>
<sequence length="269" mass="28623">MQSLSASPIETSVVARPERTVVHVAGQLDHGGTMTLMKQLSDLSSLSAHSHRLVLDFSRVSFLGFAAVELVEVVAEQVRAAGGQLEVWGVDDPRLRALHLNGGLRVLRIAETTGVSSSHTDVERNEVVLRQALATALRVTGAPMGNVQFLDPASDALRISAQRGFHHPFLSFFRSVEVAGHGSACGAAAQRQRPVFVEDVRASPLFVGTAAGDVLDDAGVRSVASLPVMTPGGELVGMLSVHRAEPTVWAAEARRELGYVVQAADRLAR</sequence>
<dbReference type="PROSITE" id="PS50801">
    <property type="entry name" value="STAS"/>
    <property type="match status" value="1"/>
</dbReference>
<dbReference type="RefSeq" id="WP_210892688.1">
    <property type="nucleotide sequence ID" value="NZ_JAGPYQ010000002.1"/>
</dbReference>
<name>A0A941B8N1_9ACTN</name>
<keyword evidence="3" id="KW-1185">Reference proteome</keyword>
<dbReference type="InterPro" id="IPR036513">
    <property type="entry name" value="STAS_dom_sf"/>
</dbReference>
<accession>A0A941B8N1</accession>
<dbReference type="InterPro" id="IPR003018">
    <property type="entry name" value="GAF"/>
</dbReference>
<dbReference type="InterPro" id="IPR029016">
    <property type="entry name" value="GAF-like_dom_sf"/>
</dbReference>
<dbReference type="SUPFAM" id="SSF52091">
    <property type="entry name" value="SpoIIaa-like"/>
    <property type="match status" value="1"/>
</dbReference>
<comment type="caution">
    <text evidence="2">The sequence shown here is derived from an EMBL/GenBank/DDBJ whole genome shotgun (WGS) entry which is preliminary data.</text>
</comment>
<dbReference type="Gene3D" id="3.30.750.24">
    <property type="entry name" value="STAS domain"/>
    <property type="match status" value="1"/>
</dbReference>
<feature type="domain" description="STAS" evidence="1">
    <location>
        <begin position="9"/>
        <end position="136"/>
    </location>
</feature>
<organism evidence="2 3">
    <name type="scientific">Streptomyces liliiviolaceus</name>
    <dbReference type="NCBI Taxonomy" id="2823109"/>
    <lineage>
        <taxon>Bacteria</taxon>
        <taxon>Bacillati</taxon>
        <taxon>Actinomycetota</taxon>
        <taxon>Actinomycetes</taxon>
        <taxon>Kitasatosporales</taxon>
        <taxon>Streptomycetaceae</taxon>
        <taxon>Streptomyces</taxon>
    </lineage>
</organism>
<dbReference type="CDD" id="cd07043">
    <property type="entry name" value="STAS_anti-anti-sigma_factors"/>
    <property type="match status" value="1"/>
</dbReference>
<dbReference type="InterPro" id="IPR002645">
    <property type="entry name" value="STAS_dom"/>
</dbReference>
<evidence type="ECO:0000313" key="3">
    <source>
        <dbReference type="Proteomes" id="UP000677413"/>
    </source>
</evidence>
<dbReference type="Proteomes" id="UP000677413">
    <property type="component" value="Unassembled WGS sequence"/>
</dbReference>
<proteinExistence type="predicted"/>
<protein>
    <submittedName>
        <fullName evidence="2">GAF domain-containing protein</fullName>
    </submittedName>
</protein>
<evidence type="ECO:0000313" key="2">
    <source>
        <dbReference type="EMBL" id="MBQ0854785.1"/>
    </source>
</evidence>
<dbReference type="Gene3D" id="3.30.450.40">
    <property type="match status" value="1"/>
</dbReference>
<dbReference type="Pfam" id="PF01740">
    <property type="entry name" value="STAS"/>
    <property type="match status" value="1"/>
</dbReference>
<gene>
    <name evidence="2" type="ORF">J8N05_42235</name>
</gene>
<dbReference type="AlphaFoldDB" id="A0A941B8N1"/>
<dbReference type="EMBL" id="JAGPYQ010000002">
    <property type="protein sequence ID" value="MBQ0854785.1"/>
    <property type="molecule type" value="Genomic_DNA"/>
</dbReference>
<reference evidence="2 3" key="1">
    <citation type="submission" date="2021-04" db="EMBL/GenBank/DDBJ databases">
        <authorList>
            <person name="Tang X."/>
            <person name="Zhou X."/>
            <person name="Chen X."/>
            <person name="Cernava T."/>
            <person name="Zhang C."/>
        </authorList>
    </citation>
    <scope>NUCLEOTIDE SEQUENCE [LARGE SCALE GENOMIC DNA]</scope>
    <source>
        <strain evidence="2 3">BH-SS-21</strain>
    </source>
</reference>
<dbReference type="Pfam" id="PF01590">
    <property type="entry name" value="GAF"/>
    <property type="match status" value="1"/>
</dbReference>